<dbReference type="PANTHER" id="PTHR24291">
    <property type="entry name" value="CYTOCHROME P450 FAMILY 4"/>
    <property type="match status" value="1"/>
</dbReference>
<dbReference type="EMBL" id="CAJVQB010007419">
    <property type="protein sequence ID" value="CAG8703025.1"/>
    <property type="molecule type" value="Genomic_DNA"/>
</dbReference>
<name>A0ABN7UYK6_GIGMA</name>
<keyword evidence="2" id="KW-0349">Heme</keyword>
<keyword evidence="3" id="KW-0479">Metal-binding</keyword>
<dbReference type="InterPro" id="IPR050196">
    <property type="entry name" value="Cytochrome_P450_Monoox"/>
</dbReference>
<dbReference type="Pfam" id="PF00067">
    <property type="entry name" value="p450"/>
    <property type="match status" value="1"/>
</dbReference>
<comment type="similarity">
    <text evidence="1">Belongs to the cytochrome P450 family.</text>
</comment>
<evidence type="ECO:0000256" key="2">
    <source>
        <dbReference type="ARBA" id="ARBA00022617"/>
    </source>
</evidence>
<dbReference type="Proteomes" id="UP000789901">
    <property type="component" value="Unassembled WGS sequence"/>
</dbReference>
<organism evidence="7 8">
    <name type="scientific">Gigaspora margarita</name>
    <dbReference type="NCBI Taxonomy" id="4874"/>
    <lineage>
        <taxon>Eukaryota</taxon>
        <taxon>Fungi</taxon>
        <taxon>Fungi incertae sedis</taxon>
        <taxon>Mucoromycota</taxon>
        <taxon>Glomeromycotina</taxon>
        <taxon>Glomeromycetes</taxon>
        <taxon>Diversisporales</taxon>
        <taxon>Gigasporaceae</taxon>
        <taxon>Gigaspora</taxon>
    </lineage>
</organism>
<evidence type="ECO:0000313" key="8">
    <source>
        <dbReference type="Proteomes" id="UP000789901"/>
    </source>
</evidence>
<dbReference type="PRINTS" id="PR00385">
    <property type="entry name" value="P450"/>
</dbReference>
<accession>A0ABN7UYK6</accession>
<sequence>MVGWFVTVKQLIGEGIFFAQGDVHKRQRNMMSPSFAISNVKEMMPTFVQGANRLKDLWVNKIGNKKEERITVTKLVPKIILDMIGLVGFNYEFNSTTTDSELSRAYHSILGEKSSFIFLGLIEYFPFLGKISTPKNNKYWNSINTIYNVADNIITEQKNTLIRGKDLLSLLVKSNENLPADEQLTHNELRTGHGTTSTVLSWTLYFLAKNPDIQDQLRKEILDVFIDPNHFPSFEEIDQLKFLECVFKEALRITPPCMIQYLSL</sequence>
<evidence type="ECO:0000256" key="3">
    <source>
        <dbReference type="ARBA" id="ARBA00022723"/>
    </source>
</evidence>
<evidence type="ECO:0000256" key="6">
    <source>
        <dbReference type="ARBA" id="ARBA00023033"/>
    </source>
</evidence>
<dbReference type="SUPFAM" id="SSF48264">
    <property type="entry name" value="Cytochrome P450"/>
    <property type="match status" value="1"/>
</dbReference>
<dbReference type="PANTHER" id="PTHR24291:SF50">
    <property type="entry name" value="BIFUNCTIONAL ALBAFLAVENONE MONOOXYGENASE_TERPENE SYNTHASE"/>
    <property type="match status" value="1"/>
</dbReference>
<keyword evidence="8" id="KW-1185">Reference proteome</keyword>
<evidence type="ECO:0000313" key="7">
    <source>
        <dbReference type="EMBL" id="CAG8703025.1"/>
    </source>
</evidence>
<keyword evidence="6" id="KW-0503">Monooxygenase</keyword>
<gene>
    <name evidence="7" type="ORF">GMARGA_LOCUS12249</name>
</gene>
<dbReference type="InterPro" id="IPR001128">
    <property type="entry name" value="Cyt_P450"/>
</dbReference>
<keyword evidence="5" id="KW-0408">Iron</keyword>
<dbReference type="Gene3D" id="1.10.630.10">
    <property type="entry name" value="Cytochrome P450"/>
    <property type="match status" value="1"/>
</dbReference>
<evidence type="ECO:0000256" key="5">
    <source>
        <dbReference type="ARBA" id="ARBA00023004"/>
    </source>
</evidence>
<comment type="caution">
    <text evidence="7">The sequence shown here is derived from an EMBL/GenBank/DDBJ whole genome shotgun (WGS) entry which is preliminary data.</text>
</comment>
<dbReference type="InterPro" id="IPR036396">
    <property type="entry name" value="Cyt_P450_sf"/>
</dbReference>
<protein>
    <submittedName>
        <fullName evidence="7">5234_t:CDS:1</fullName>
    </submittedName>
</protein>
<keyword evidence="4" id="KW-0560">Oxidoreductase</keyword>
<proteinExistence type="inferred from homology"/>
<reference evidence="7 8" key="1">
    <citation type="submission" date="2021-06" db="EMBL/GenBank/DDBJ databases">
        <authorList>
            <person name="Kallberg Y."/>
            <person name="Tangrot J."/>
            <person name="Rosling A."/>
        </authorList>
    </citation>
    <scope>NUCLEOTIDE SEQUENCE [LARGE SCALE GENOMIC DNA]</scope>
    <source>
        <strain evidence="7 8">120-4 pot B 10/14</strain>
    </source>
</reference>
<evidence type="ECO:0000256" key="4">
    <source>
        <dbReference type="ARBA" id="ARBA00023002"/>
    </source>
</evidence>
<evidence type="ECO:0000256" key="1">
    <source>
        <dbReference type="ARBA" id="ARBA00010617"/>
    </source>
</evidence>